<dbReference type="Gene3D" id="2.40.50.180">
    <property type="entry name" value="CheA-289, Domain 4"/>
    <property type="match status" value="1"/>
</dbReference>
<dbReference type="SUPFAM" id="SSF50341">
    <property type="entry name" value="CheW-like"/>
    <property type="match status" value="1"/>
</dbReference>
<accession>N9ZG46</accession>
<evidence type="ECO:0000313" key="2">
    <source>
        <dbReference type="EMBL" id="ENZ38840.1"/>
    </source>
</evidence>
<feature type="domain" description="CheW-like" evidence="1">
    <location>
        <begin position="5"/>
        <end position="144"/>
    </location>
</feature>
<dbReference type="RefSeq" id="WP_002571994.1">
    <property type="nucleotide sequence ID" value="NZ_KB851153.1"/>
</dbReference>
<dbReference type="HOGENOM" id="CLU_048995_2_0_9"/>
<dbReference type="PATRIC" id="fig|997897.5.peg.2130"/>
<dbReference type="Proteomes" id="UP000013041">
    <property type="component" value="Unassembled WGS sequence"/>
</dbReference>
<evidence type="ECO:0000259" key="1">
    <source>
        <dbReference type="PROSITE" id="PS50851"/>
    </source>
</evidence>
<dbReference type="InterPro" id="IPR002545">
    <property type="entry name" value="CheW-lke_dom"/>
</dbReference>
<dbReference type="AlphaFoldDB" id="N9ZG46"/>
<dbReference type="InterPro" id="IPR036061">
    <property type="entry name" value="CheW-like_dom_sf"/>
</dbReference>
<organism evidence="2 3">
    <name type="scientific">Enterocloster bolteae 90B8</name>
    <dbReference type="NCBI Taxonomy" id="997897"/>
    <lineage>
        <taxon>Bacteria</taxon>
        <taxon>Bacillati</taxon>
        <taxon>Bacillota</taxon>
        <taxon>Clostridia</taxon>
        <taxon>Lachnospirales</taxon>
        <taxon>Lachnospiraceae</taxon>
        <taxon>Enterocloster</taxon>
    </lineage>
</organism>
<dbReference type="PROSITE" id="PS50851">
    <property type="entry name" value="CHEW"/>
    <property type="match status" value="1"/>
</dbReference>
<comment type="caution">
    <text evidence="2">The sequence shown here is derived from an EMBL/GenBank/DDBJ whole genome shotgun (WGS) entry which is preliminary data.</text>
</comment>
<sequence length="146" mass="16472">MADEALKTLLCLPGKHRNYAVEFAYAEEICKDMMISLMPCLPGHFAGVCNYKGSIVPVVCQEGSASGGEEAEARQMVLVLRHQKYFLGILLYQEPYLTQIGVDEQIKGPEQQESGLWVEKAYFMWNGSLYSLIDVEKTLEKLVIFE</sequence>
<proteinExistence type="predicted"/>
<dbReference type="EMBL" id="AGYG01000016">
    <property type="protein sequence ID" value="ENZ38840.1"/>
    <property type="molecule type" value="Genomic_DNA"/>
</dbReference>
<name>N9ZG46_9FIRM</name>
<gene>
    <name evidence="2" type="ORF">HMPREF1097_02012</name>
</gene>
<dbReference type="Pfam" id="PF01584">
    <property type="entry name" value="CheW"/>
    <property type="match status" value="1"/>
</dbReference>
<evidence type="ECO:0000313" key="3">
    <source>
        <dbReference type="Proteomes" id="UP000013041"/>
    </source>
</evidence>
<dbReference type="GO" id="GO:0007165">
    <property type="term" value="P:signal transduction"/>
    <property type="evidence" value="ECO:0007669"/>
    <property type="project" value="InterPro"/>
</dbReference>
<protein>
    <recommendedName>
        <fullName evidence="1">CheW-like domain-containing protein</fullName>
    </recommendedName>
</protein>
<dbReference type="GO" id="GO:0006935">
    <property type="term" value="P:chemotaxis"/>
    <property type="evidence" value="ECO:0007669"/>
    <property type="project" value="InterPro"/>
</dbReference>
<reference evidence="2 3" key="1">
    <citation type="submission" date="2013-01" db="EMBL/GenBank/DDBJ databases">
        <title>The Genome Sequence of Clostridium bolteae 90B8.</title>
        <authorList>
            <consortium name="The Broad Institute Genome Sequencing Platform"/>
            <person name="Earl A."/>
            <person name="Ward D."/>
            <person name="Feldgarden M."/>
            <person name="Gevers D."/>
            <person name="Courvalin P."/>
            <person name="Lambert T."/>
            <person name="Walker B."/>
            <person name="Young S.K."/>
            <person name="Zeng Q."/>
            <person name="Gargeya S."/>
            <person name="Fitzgerald M."/>
            <person name="Haas B."/>
            <person name="Abouelleil A."/>
            <person name="Alvarado L."/>
            <person name="Arachchi H.M."/>
            <person name="Berlin A.M."/>
            <person name="Chapman S.B."/>
            <person name="Dewar J."/>
            <person name="Goldberg J."/>
            <person name="Griggs A."/>
            <person name="Gujja S."/>
            <person name="Hansen M."/>
            <person name="Howarth C."/>
            <person name="Imamovic A."/>
            <person name="Larimer J."/>
            <person name="McCowan C."/>
            <person name="Murphy C."/>
            <person name="Neiman D."/>
            <person name="Pearson M."/>
            <person name="Priest M."/>
            <person name="Roberts A."/>
            <person name="Saif S."/>
            <person name="Shea T."/>
            <person name="Sisk P."/>
            <person name="Sykes S."/>
            <person name="Wortman J."/>
            <person name="Nusbaum C."/>
            <person name="Birren B."/>
        </authorList>
    </citation>
    <scope>NUCLEOTIDE SEQUENCE [LARGE SCALE GENOMIC DNA]</scope>
    <source>
        <strain evidence="2 3">90B8</strain>
    </source>
</reference>
<dbReference type="Gene3D" id="2.30.30.40">
    <property type="entry name" value="SH3 Domains"/>
    <property type="match status" value="1"/>
</dbReference>